<gene>
    <name evidence="1" type="ORF">EKD16_25620</name>
</gene>
<sequence>MEFADSGEAARGAAGIDGTPGDAQDVPHVFVAAGQLRACVVCGMGARYRKHIGAVQAQGEDGVWEPAAVLPITPGLEFEVYGPGSEGGIRWEACDGARVVASGRARTRLGARVQMVWCWVRCRVGLLTQTT</sequence>
<reference evidence="1 2" key="1">
    <citation type="submission" date="2019-02" db="EMBL/GenBank/DDBJ databases">
        <authorList>
            <person name="Khodamoradi S."/>
            <person name="Hahnke R.L."/>
            <person name="Kaempfer P."/>
            <person name="Schumann P."/>
            <person name="Rohde M."/>
            <person name="Steinert M."/>
            <person name="Luzhetskyy A."/>
            <person name="Wink J."/>
            <person name="Ruckert C."/>
        </authorList>
    </citation>
    <scope>NUCLEOTIDE SEQUENCE [LARGE SCALE GENOMIC DNA]</scope>
    <source>
        <strain evidence="1 2">M2</strain>
        <plasmid evidence="2">phim2</plasmid>
    </source>
</reference>
<geneLocation type="plasmid" evidence="2">
    <name>phim2</name>
</geneLocation>
<evidence type="ECO:0000313" key="2">
    <source>
        <dbReference type="Proteomes" id="UP000292235"/>
    </source>
</evidence>
<organism evidence="1 2">
    <name type="scientific">Streptomonospora litoralis</name>
    <dbReference type="NCBI Taxonomy" id="2498135"/>
    <lineage>
        <taxon>Bacteria</taxon>
        <taxon>Bacillati</taxon>
        <taxon>Actinomycetota</taxon>
        <taxon>Actinomycetes</taxon>
        <taxon>Streptosporangiales</taxon>
        <taxon>Nocardiopsidaceae</taxon>
        <taxon>Streptomonospora</taxon>
    </lineage>
</organism>
<accession>A0A4P6QBA8</accession>
<proteinExistence type="predicted"/>
<dbReference type="Proteomes" id="UP000292235">
    <property type="component" value="Plasmid phiM2"/>
</dbReference>
<dbReference type="GeneID" id="39493824"/>
<name>A0A4P6QBA8_9ACTN</name>
<keyword evidence="1" id="KW-0614">Plasmid</keyword>
<keyword evidence="2" id="KW-1185">Reference proteome</keyword>
<dbReference type="EMBL" id="CP036456">
    <property type="protein sequence ID" value="QBI56864.1"/>
    <property type="molecule type" value="Genomic_DNA"/>
</dbReference>
<dbReference type="RefSeq" id="WP_131103022.1">
    <property type="nucleotide sequence ID" value="NZ_CP036456.1"/>
</dbReference>
<dbReference type="AlphaFoldDB" id="A0A4P6QBA8"/>
<dbReference type="KEGG" id="strr:EKD16_25620"/>
<evidence type="ECO:0000313" key="1">
    <source>
        <dbReference type="EMBL" id="QBI56864.1"/>
    </source>
</evidence>
<protein>
    <submittedName>
        <fullName evidence="1">Uncharacterized protein</fullName>
    </submittedName>
</protein>